<dbReference type="RefSeq" id="WP_171472143.1">
    <property type="nucleotide sequence ID" value="NZ_CP053452.2"/>
</dbReference>
<evidence type="ECO:0000313" key="3">
    <source>
        <dbReference type="Proteomes" id="UP000503447"/>
    </source>
</evidence>
<evidence type="ECO:0008006" key="4">
    <source>
        <dbReference type="Google" id="ProtNLM"/>
    </source>
</evidence>
<sequence length="331" mass="36286">MKTFGLTLAAAVLLPLAGCAWLKEHMGKDTNADRTGKGLLPKDVQPEKFVSYLNEHAARLRSIAFADVRVTAQDRSGVVPSPPITLSTGDLFASQPRNFCLRARSGGIIDAKVLLGSNNEEFWVYAKVPTVDPMYYFASHTDFAEGRAKLPGGIPFEPEWVLQTLGMITLPLSDGQPELPPGAPTVAPANRYSLKLDKHTYTLSWPAVTPGGTAVIKEIVFEGEPATGSKPQVKKHVIRDAKSNKIICFAEIKTAKTVPIGADPRSGALSVQYPTKMLLRWEEQKFEMELELANAKINQPLAPEEARRLYTRPNIQDVRQINLAGGELPFK</sequence>
<dbReference type="KEGG" id="ftj:FTUN_4149"/>
<organism evidence="2 3">
    <name type="scientific">Frigoriglobus tundricola</name>
    <dbReference type="NCBI Taxonomy" id="2774151"/>
    <lineage>
        <taxon>Bacteria</taxon>
        <taxon>Pseudomonadati</taxon>
        <taxon>Planctomycetota</taxon>
        <taxon>Planctomycetia</taxon>
        <taxon>Gemmatales</taxon>
        <taxon>Gemmataceae</taxon>
        <taxon>Frigoriglobus</taxon>
    </lineage>
</organism>
<name>A0A6M5YUN2_9BACT</name>
<dbReference type="AlphaFoldDB" id="A0A6M5YUN2"/>
<dbReference type="EMBL" id="CP053452">
    <property type="protein sequence ID" value="QJW96592.1"/>
    <property type="molecule type" value="Genomic_DNA"/>
</dbReference>
<evidence type="ECO:0000256" key="1">
    <source>
        <dbReference type="SAM" id="SignalP"/>
    </source>
</evidence>
<dbReference type="Proteomes" id="UP000503447">
    <property type="component" value="Chromosome"/>
</dbReference>
<protein>
    <recommendedName>
        <fullName evidence="4">DUF4292 domain-containing protein</fullName>
    </recommendedName>
</protein>
<evidence type="ECO:0000313" key="2">
    <source>
        <dbReference type="EMBL" id="QJW96592.1"/>
    </source>
</evidence>
<gene>
    <name evidence="2" type="ORF">FTUN_4149</name>
</gene>
<accession>A0A6M5YUN2</accession>
<feature type="signal peptide" evidence="1">
    <location>
        <begin position="1"/>
        <end position="20"/>
    </location>
</feature>
<proteinExistence type="predicted"/>
<keyword evidence="3" id="KW-1185">Reference proteome</keyword>
<feature type="chain" id="PRO_5026838389" description="DUF4292 domain-containing protein" evidence="1">
    <location>
        <begin position="21"/>
        <end position="331"/>
    </location>
</feature>
<keyword evidence="1" id="KW-0732">Signal</keyword>
<reference evidence="3" key="1">
    <citation type="submission" date="2020-05" db="EMBL/GenBank/DDBJ databases">
        <title>Frigoriglobus tundricola gen. nov., sp. nov., a psychrotolerant cellulolytic planctomycete of the family Gemmataceae with two divergent copies of 16S rRNA gene.</title>
        <authorList>
            <person name="Kulichevskaya I.S."/>
            <person name="Ivanova A.A."/>
            <person name="Naumoff D.G."/>
            <person name="Beletsky A.V."/>
            <person name="Rijpstra W.I.C."/>
            <person name="Sinninghe Damste J.S."/>
            <person name="Mardanov A.V."/>
            <person name="Ravin N.V."/>
            <person name="Dedysh S.N."/>
        </authorList>
    </citation>
    <scope>NUCLEOTIDE SEQUENCE [LARGE SCALE GENOMIC DNA]</scope>
    <source>
        <strain evidence="3">PL17</strain>
    </source>
</reference>